<proteinExistence type="predicted"/>
<accession>A0A5C3PW17</accession>
<organism evidence="2 3">
    <name type="scientific">Polyporus arcularius HHB13444</name>
    <dbReference type="NCBI Taxonomy" id="1314778"/>
    <lineage>
        <taxon>Eukaryota</taxon>
        <taxon>Fungi</taxon>
        <taxon>Dikarya</taxon>
        <taxon>Basidiomycota</taxon>
        <taxon>Agaricomycotina</taxon>
        <taxon>Agaricomycetes</taxon>
        <taxon>Polyporales</taxon>
        <taxon>Polyporaceae</taxon>
        <taxon>Polyporus</taxon>
    </lineage>
</organism>
<reference evidence="2 3" key="1">
    <citation type="journal article" date="2019" name="Nat. Ecol. Evol.">
        <title>Megaphylogeny resolves global patterns of mushroom evolution.</title>
        <authorList>
            <person name="Varga T."/>
            <person name="Krizsan K."/>
            <person name="Foldi C."/>
            <person name="Dima B."/>
            <person name="Sanchez-Garcia M."/>
            <person name="Sanchez-Ramirez S."/>
            <person name="Szollosi G.J."/>
            <person name="Szarkandi J.G."/>
            <person name="Papp V."/>
            <person name="Albert L."/>
            <person name="Andreopoulos W."/>
            <person name="Angelini C."/>
            <person name="Antonin V."/>
            <person name="Barry K.W."/>
            <person name="Bougher N.L."/>
            <person name="Buchanan P."/>
            <person name="Buyck B."/>
            <person name="Bense V."/>
            <person name="Catcheside P."/>
            <person name="Chovatia M."/>
            <person name="Cooper J."/>
            <person name="Damon W."/>
            <person name="Desjardin D."/>
            <person name="Finy P."/>
            <person name="Geml J."/>
            <person name="Haridas S."/>
            <person name="Hughes K."/>
            <person name="Justo A."/>
            <person name="Karasinski D."/>
            <person name="Kautmanova I."/>
            <person name="Kiss B."/>
            <person name="Kocsube S."/>
            <person name="Kotiranta H."/>
            <person name="LaButti K.M."/>
            <person name="Lechner B.E."/>
            <person name="Liimatainen K."/>
            <person name="Lipzen A."/>
            <person name="Lukacs Z."/>
            <person name="Mihaltcheva S."/>
            <person name="Morgado L.N."/>
            <person name="Niskanen T."/>
            <person name="Noordeloos M.E."/>
            <person name="Ohm R.A."/>
            <person name="Ortiz-Santana B."/>
            <person name="Ovrebo C."/>
            <person name="Racz N."/>
            <person name="Riley R."/>
            <person name="Savchenko A."/>
            <person name="Shiryaev A."/>
            <person name="Soop K."/>
            <person name="Spirin V."/>
            <person name="Szebenyi C."/>
            <person name="Tomsovsky M."/>
            <person name="Tulloss R.E."/>
            <person name="Uehling J."/>
            <person name="Grigoriev I.V."/>
            <person name="Vagvolgyi C."/>
            <person name="Papp T."/>
            <person name="Martin F.M."/>
            <person name="Miettinen O."/>
            <person name="Hibbett D.S."/>
            <person name="Nagy L.G."/>
        </authorList>
    </citation>
    <scope>NUCLEOTIDE SEQUENCE [LARGE SCALE GENOMIC DNA]</scope>
    <source>
        <strain evidence="2 3">HHB13444</strain>
    </source>
</reference>
<keyword evidence="3" id="KW-1185">Reference proteome</keyword>
<feature type="region of interest" description="Disordered" evidence="1">
    <location>
        <begin position="236"/>
        <end position="266"/>
    </location>
</feature>
<dbReference type="AlphaFoldDB" id="A0A5C3PW17"/>
<evidence type="ECO:0000256" key="1">
    <source>
        <dbReference type="SAM" id="MobiDB-lite"/>
    </source>
</evidence>
<protein>
    <submittedName>
        <fullName evidence="2">Uncharacterized protein</fullName>
    </submittedName>
</protein>
<dbReference type="InParanoid" id="A0A5C3PW17"/>
<gene>
    <name evidence="2" type="ORF">K466DRAFT_658268</name>
</gene>
<evidence type="ECO:0000313" key="2">
    <source>
        <dbReference type="EMBL" id="TFK93836.1"/>
    </source>
</evidence>
<name>A0A5C3PW17_9APHY</name>
<evidence type="ECO:0000313" key="3">
    <source>
        <dbReference type="Proteomes" id="UP000308197"/>
    </source>
</evidence>
<dbReference type="EMBL" id="ML210976">
    <property type="protein sequence ID" value="TFK93836.1"/>
    <property type="molecule type" value="Genomic_DNA"/>
</dbReference>
<sequence length="266" mass="30481">MPADRRKYIPSPLSQSIVGRRYRRTAFGQLEDGPKPSPFLTNMFSDSGTWCNPVYKPAGDEEPLLNDAQPCPLTGKNWLQPHHLPSIEPIARRRREVDIELYGDSTAYVPCGIKECPYCSETVTEPDTEPPVEDFVFDVRAFQDYTPGRVADMPKSFRPVPDIKAKGASFRRIHFSPYLCKKDYTTTLNTRPKKENTSPHPYDQLVRRRKKYWKRTSPSTEEAAFVVDPDTMHAYEPDISASEDIQQDCDVPSPAFETREPEDDYL</sequence>
<dbReference type="Proteomes" id="UP000308197">
    <property type="component" value="Unassembled WGS sequence"/>
</dbReference>